<keyword evidence="2" id="KW-0812">Transmembrane</keyword>
<protein>
    <submittedName>
        <fullName evidence="3">Uncharacterized protein</fullName>
    </submittedName>
</protein>
<keyword evidence="2" id="KW-1133">Transmembrane helix</keyword>
<sequence length="98" mass="11183">MTLKEQVGKADDETQVKGKEEKKRGAVELQQNTNRSHVSLEFFKNFAMLYFTVGPLLKAFGIFTKIASILMFKTHDLNNTVNICFKALSATDMIYQLF</sequence>
<name>A0AAE0Z2W1_9GAST</name>
<evidence type="ECO:0000256" key="1">
    <source>
        <dbReference type="SAM" id="MobiDB-lite"/>
    </source>
</evidence>
<organism evidence="3 4">
    <name type="scientific">Elysia crispata</name>
    <name type="common">lettuce slug</name>
    <dbReference type="NCBI Taxonomy" id="231223"/>
    <lineage>
        <taxon>Eukaryota</taxon>
        <taxon>Metazoa</taxon>
        <taxon>Spiralia</taxon>
        <taxon>Lophotrochozoa</taxon>
        <taxon>Mollusca</taxon>
        <taxon>Gastropoda</taxon>
        <taxon>Heterobranchia</taxon>
        <taxon>Euthyneura</taxon>
        <taxon>Panpulmonata</taxon>
        <taxon>Sacoglossa</taxon>
        <taxon>Placobranchoidea</taxon>
        <taxon>Plakobranchidae</taxon>
        <taxon>Elysia</taxon>
    </lineage>
</organism>
<evidence type="ECO:0000313" key="4">
    <source>
        <dbReference type="Proteomes" id="UP001283361"/>
    </source>
</evidence>
<proteinExistence type="predicted"/>
<keyword evidence="2" id="KW-0472">Membrane</keyword>
<feature type="region of interest" description="Disordered" evidence="1">
    <location>
        <begin position="1"/>
        <end position="30"/>
    </location>
</feature>
<evidence type="ECO:0000313" key="3">
    <source>
        <dbReference type="EMBL" id="KAK3760872.1"/>
    </source>
</evidence>
<accession>A0AAE0Z2W1</accession>
<reference evidence="3" key="1">
    <citation type="journal article" date="2023" name="G3 (Bethesda)">
        <title>A reference genome for the long-term kleptoplast-retaining sea slug Elysia crispata morphotype clarki.</title>
        <authorList>
            <person name="Eastman K.E."/>
            <person name="Pendleton A.L."/>
            <person name="Shaikh M.A."/>
            <person name="Suttiyut T."/>
            <person name="Ogas R."/>
            <person name="Tomko P."/>
            <person name="Gavelis G."/>
            <person name="Widhalm J.R."/>
            <person name="Wisecaver J.H."/>
        </authorList>
    </citation>
    <scope>NUCLEOTIDE SEQUENCE</scope>
    <source>
        <strain evidence="3">ECLA1</strain>
    </source>
</reference>
<evidence type="ECO:0000256" key="2">
    <source>
        <dbReference type="SAM" id="Phobius"/>
    </source>
</evidence>
<feature type="compositionally biased region" description="Basic and acidic residues" evidence="1">
    <location>
        <begin position="1"/>
        <end position="26"/>
    </location>
</feature>
<dbReference type="EMBL" id="JAWDGP010004939">
    <property type="protein sequence ID" value="KAK3760872.1"/>
    <property type="molecule type" value="Genomic_DNA"/>
</dbReference>
<comment type="caution">
    <text evidence="3">The sequence shown here is derived from an EMBL/GenBank/DDBJ whole genome shotgun (WGS) entry which is preliminary data.</text>
</comment>
<dbReference type="AlphaFoldDB" id="A0AAE0Z2W1"/>
<gene>
    <name evidence="3" type="ORF">RRG08_034713</name>
</gene>
<dbReference type="Proteomes" id="UP001283361">
    <property type="component" value="Unassembled WGS sequence"/>
</dbReference>
<keyword evidence="4" id="KW-1185">Reference proteome</keyword>
<feature type="transmembrane region" description="Helical" evidence="2">
    <location>
        <begin position="42"/>
        <end position="63"/>
    </location>
</feature>